<sequence length="215" mass="24723">MKLQINLLAYTIAAFLIFAVINSFSFTTYANEDHHKFKDEYEKLDIKTKQQVDDILSSLKEDLTALGVEVPKHKGKHNGFENLDDKTKEKAENIIKELKDGKLTKEEANKKLKELGVTLPEKHGKCSVFENLDSKTKEKAKKIFKQMKDGSISKEEGKKQLAKLGIEIPKHPMHESYDKLDDEAKAKVKSRIEEAKSEFEKIGVTFPKKYEYFLK</sequence>
<protein>
    <submittedName>
        <fullName evidence="1">Uncharacterized protein</fullName>
    </submittedName>
</protein>
<dbReference type="OrthoDB" id="2734846at2"/>
<dbReference type="AlphaFoldDB" id="A0A431UXE2"/>
<evidence type="ECO:0000313" key="1">
    <source>
        <dbReference type="EMBL" id="RTQ96105.1"/>
    </source>
</evidence>
<dbReference type="EMBL" id="RXNR01000003">
    <property type="protein sequence ID" value="RTQ96105.1"/>
    <property type="molecule type" value="Genomic_DNA"/>
</dbReference>
<dbReference type="RefSeq" id="WP_126292578.1">
    <property type="nucleotide sequence ID" value="NZ_RXNR01000003.1"/>
</dbReference>
<gene>
    <name evidence="1" type="ORF">EKG35_01685</name>
</gene>
<name>A0A431UXE2_9BACI</name>
<proteinExistence type="predicted"/>
<organism evidence="1 2">
    <name type="scientific">Lysinibacillus telephonicus</name>
    <dbReference type="NCBI Taxonomy" id="1714840"/>
    <lineage>
        <taxon>Bacteria</taxon>
        <taxon>Bacillati</taxon>
        <taxon>Bacillota</taxon>
        <taxon>Bacilli</taxon>
        <taxon>Bacillales</taxon>
        <taxon>Bacillaceae</taxon>
        <taxon>Lysinibacillus</taxon>
    </lineage>
</organism>
<dbReference type="InterPro" id="IPR011992">
    <property type="entry name" value="EF-hand-dom_pair"/>
</dbReference>
<keyword evidence="2" id="KW-1185">Reference proteome</keyword>
<accession>A0A431UXE2</accession>
<dbReference type="SUPFAM" id="SSF47473">
    <property type="entry name" value="EF-hand"/>
    <property type="match status" value="1"/>
</dbReference>
<comment type="caution">
    <text evidence="1">The sequence shown here is derived from an EMBL/GenBank/DDBJ whole genome shotgun (WGS) entry which is preliminary data.</text>
</comment>
<dbReference type="Proteomes" id="UP000276349">
    <property type="component" value="Unassembled WGS sequence"/>
</dbReference>
<evidence type="ECO:0000313" key="2">
    <source>
        <dbReference type="Proteomes" id="UP000276349"/>
    </source>
</evidence>
<reference evidence="1 2" key="1">
    <citation type="submission" date="2018-12" db="EMBL/GenBank/DDBJ databases">
        <authorList>
            <person name="Yu L."/>
        </authorList>
    </citation>
    <scope>NUCLEOTIDE SEQUENCE [LARGE SCALE GENOMIC DNA]</scope>
    <source>
        <strain evidence="1 2">S5H2222</strain>
    </source>
</reference>